<dbReference type="InterPro" id="IPR007627">
    <property type="entry name" value="RNA_pol_sigma70_r2"/>
</dbReference>
<keyword evidence="5 6" id="KW-0804">Transcription</keyword>
<dbReference type="Pfam" id="PF08281">
    <property type="entry name" value="Sigma70_r4_2"/>
    <property type="match status" value="1"/>
</dbReference>
<comment type="similarity">
    <text evidence="1 6">Belongs to the sigma-70 factor family. ECF subfamily.</text>
</comment>
<dbReference type="InterPro" id="IPR000838">
    <property type="entry name" value="RNA_pol_sigma70_ECF_CS"/>
</dbReference>
<gene>
    <name evidence="7" type="primary">sigG2</name>
    <name evidence="7" type="ORF">AHOG_19095</name>
</gene>
<dbReference type="RefSeq" id="WP_245856325.1">
    <property type="nucleotide sequence ID" value="NZ_CP022521.1"/>
</dbReference>
<sequence>MTSVLGRLDGKGDSGACLMREIDPFRGELLAYCYRMLGSMHDAEDVLQETMLRAWRGRSAFEGRSSLRTWFYRIATRACLTALERRDRRPLPVGLGGASADPGGPLDARPEVPWLEPMPDAAIAHGSDPAEIIGGRAGIRLAFIAVLQHLTPRHRAVLILRDVLCWQAAEVAELLDMTTIAVNSALRRARDRLDGLSIAEQDLAEPSAAEQRAVLTQYVAAFEAKDVHAVVRLLAPDAVWEMPPFAAWYRGRRDVGRHLLARCPGGPGDFRLRQTRANGAPCLAFYLFDGATGDHRPFALQTLTLGSAGIAHAVMFFDLRLFRVFDLPPSLPVIAGSGSGAVVPPAMDGR</sequence>
<dbReference type="NCBIfam" id="NF006089">
    <property type="entry name" value="PRK08241.1"/>
    <property type="match status" value="1"/>
</dbReference>
<evidence type="ECO:0000313" key="7">
    <source>
        <dbReference type="EMBL" id="ASO21441.1"/>
    </source>
</evidence>
<evidence type="ECO:0000256" key="1">
    <source>
        <dbReference type="ARBA" id="ARBA00010641"/>
    </source>
</evidence>
<dbReference type="GO" id="GO:0006950">
    <property type="term" value="P:response to stress"/>
    <property type="evidence" value="ECO:0007669"/>
    <property type="project" value="UniProtKB-ARBA"/>
</dbReference>
<dbReference type="KEGG" id="ahg:AHOG_19095"/>
<dbReference type="Proteomes" id="UP000204221">
    <property type="component" value="Chromosome"/>
</dbReference>
<dbReference type="EMBL" id="CP022521">
    <property type="protein sequence ID" value="ASO21441.1"/>
    <property type="molecule type" value="Genomic_DNA"/>
</dbReference>
<comment type="subunit">
    <text evidence="2">Interacts transiently with the RNA polymerase catalytic core formed by RpoA, RpoB, RpoC and RpoZ (2 alpha, 1 beta, 1 beta' and 1 omega subunit) to form the RNA polymerase holoenzyme that can initiate transcription.</text>
</comment>
<proteinExistence type="inferred from homology"/>
<name>A0A221W6Q2_9PSEU</name>
<dbReference type="Pfam" id="PF12680">
    <property type="entry name" value="SnoaL_2"/>
    <property type="match status" value="1"/>
</dbReference>
<evidence type="ECO:0000256" key="3">
    <source>
        <dbReference type="ARBA" id="ARBA00023015"/>
    </source>
</evidence>
<dbReference type="SUPFAM" id="SSF88946">
    <property type="entry name" value="Sigma2 domain of RNA polymerase sigma factors"/>
    <property type="match status" value="1"/>
</dbReference>
<dbReference type="InterPro" id="IPR036388">
    <property type="entry name" value="WH-like_DNA-bd_sf"/>
</dbReference>
<evidence type="ECO:0000313" key="8">
    <source>
        <dbReference type="Proteomes" id="UP000204221"/>
    </source>
</evidence>
<dbReference type="PANTHER" id="PTHR30173:SF36">
    <property type="entry name" value="ECF RNA POLYMERASE SIGMA FACTOR SIGJ"/>
    <property type="match status" value="1"/>
</dbReference>
<keyword evidence="8" id="KW-1185">Reference proteome</keyword>
<dbReference type="NCBIfam" id="TIGR02960">
    <property type="entry name" value="SigX5"/>
    <property type="match status" value="1"/>
</dbReference>
<evidence type="ECO:0000256" key="5">
    <source>
        <dbReference type="ARBA" id="ARBA00023163"/>
    </source>
</evidence>
<organism evidence="7 8">
    <name type="scientific">Actinoalloteichus hoggarensis</name>
    <dbReference type="NCBI Taxonomy" id="1470176"/>
    <lineage>
        <taxon>Bacteria</taxon>
        <taxon>Bacillati</taxon>
        <taxon>Actinomycetota</taxon>
        <taxon>Actinomycetes</taxon>
        <taxon>Pseudonocardiales</taxon>
        <taxon>Pseudonocardiaceae</taxon>
        <taxon>Actinoalloteichus</taxon>
    </lineage>
</organism>
<protein>
    <recommendedName>
        <fullName evidence="6">RNA polymerase sigma factor</fullName>
    </recommendedName>
</protein>
<dbReference type="InterPro" id="IPR014305">
    <property type="entry name" value="RNA_pol_sigma-G_actinobac"/>
</dbReference>
<reference evidence="7 8" key="1">
    <citation type="submission" date="2017-07" db="EMBL/GenBank/DDBJ databases">
        <title>Complete genome sequence of Actinoalloteichus hoggarensis DSM 45943, type strain of Actinoalloteichus hoggarensis.</title>
        <authorList>
            <person name="Ruckert C."/>
            <person name="Nouioui I."/>
            <person name="Willmese J."/>
            <person name="van Wezel G."/>
            <person name="Klenk H.-P."/>
            <person name="Kalinowski J."/>
            <person name="Zotchev S.B."/>
        </authorList>
    </citation>
    <scope>NUCLEOTIDE SEQUENCE [LARGE SCALE GENOMIC DNA]</scope>
    <source>
        <strain evidence="7 8">DSM 45943</strain>
    </source>
</reference>
<dbReference type="Pfam" id="PF04542">
    <property type="entry name" value="Sigma70_r2"/>
    <property type="match status" value="1"/>
</dbReference>
<dbReference type="Gene3D" id="3.10.450.50">
    <property type="match status" value="1"/>
</dbReference>
<dbReference type="InterPro" id="IPR013249">
    <property type="entry name" value="RNA_pol_sigma70_r4_t2"/>
</dbReference>
<evidence type="ECO:0000256" key="4">
    <source>
        <dbReference type="ARBA" id="ARBA00023082"/>
    </source>
</evidence>
<dbReference type="Gene3D" id="1.10.10.10">
    <property type="entry name" value="Winged helix-like DNA-binding domain superfamily/Winged helix DNA-binding domain"/>
    <property type="match status" value="1"/>
</dbReference>
<dbReference type="InterPro" id="IPR013324">
    <property type="entry name" value="RNA_pol_sigma_r3/r4-like"/>
</dbReference>
<evidence type="ECO:0000256" key="6">
    <source>
        <dbReference type="RuleBase" id="RU000716"/>
    </source>
</evidence>
<dbReference type="GO" id="GO:0006352">
    <property type="term" value="P:DNA-templated transcription initiation"/>
    <property type="evidence" value="ECO:0007669"/>
    <property type="project" value="InterPro"/>
</dbReference>
<dbReference type="GO" id="GO:0016987">
    <property type="term" value="F:sigma factor activity"/>
    <property type="evidence" value="ECO:0007669"/>
    <property type="project" value="UniProtKB-KW"/>
</dbReference>
<dbReference type="PROSITE" id="PS01063">
    <property type="entry name" value="SIGMA70_ECF"/>
    <property type="match status" value="1"/>
</dbReference>
<keyword evidence="6" id="KW-0238">DNA-binding</keyword>
<dbReference type="InterPro" id="IPR013325">
    <property type="entry name" value="RNA_pol_sigma_r2"/>
</dbReference>
<dbReference type="Gene3D" id="1.10.1740.10">
    <property type="match status" value="1"/>
</dbReference>
<dbReference type="InterPro" id="IPR014284">
    <property type="entry name" value="RNA_pol_sigma-70_dom"/>
</dbReference>
<dbReference type="NCBIfam" id="TIGR02937">
    <property type="entry name" value="sigma70-ECF"/>
    <property type="match status" value="1"/>
</dbReference>
<dbReference type="InterPro" id="IPR037401">
    <property type="entry name" value="SnoaL-like"/>
</dbReference>
<dbReference type="PANTHER" id="PTHR30173">
    <property type="entry name" value="SIGMA 19 FACTOR"/>
    <property type="match status" value="1"/>
</dbReference>
<evidence type="ECO:0000256" key="2">
    <source>
        <dbReference type="ARBA" id="ARBA00011344"/>
    </source>
</evidence>
<dbReference type="SUPFAM" id="SSF54427">
    <property type="entry name" value="NTF2-like"/>
    <property type="match status" value="1"/>
</dbReference>
<dbReference type="InterPro" id="IPR032710">
    <property type="entry name" value="NTF2-like_dom_sf"/>
</dbReference>
<dbReference type="InterPro" id="IPR052704">
    <property type="entry name" value="ECF_Sigma-70_Domain"/>
</dbReference>
<dbReference type="GO" id="GO:0003677">
    <property type="term" value="F:DNA binding"/>
    <property type="evidence" value="ECO:0007669"/>
    <property type="project" value="UniProtKB-KW"/>
</dbReference>
<dbReference type="CDD" id="cd06171">
    <property type="entry name" value="Sigma70_r4"/>
    <property type="match status" value="1"/>
</dbReference>
<keyword evidence="3 6" id="KW-0805">Transcription regulation</keyword>
<accession>A0A221W6Q2</accession>
<dbReference type="AlphaFoldDB" id="A0A221W6Q2"/>
<dbReference type="SUPFAM" id="SSF88659">
    <property type="entry name" value="Sigma3 and sigma4 domains of RNA polymerase sigma factors"/>
    <property type="match status" value="1"/>
</dbReference>
<keyword evidence="4 6" id="KW-0731">Sigma factor</keyword>